<dbReference type="Pfam" id="PF12937">
    <property type="entry name" value="F-box-like"/>
    <property type="match status" value="1"/>
</dbReference>
<dbReference type="PANTHER" id="PTHR31672">
    <property type="entry name" value="BNACNNG10540D PROTEIN"/>
    <property type="match status" value="1"/>
</dbReference>
<accession>A0A9N7R122</accession>
<dbReference type="AlphaFoldDB" id="A0A9N7R122"/>
<protein>
    <recommendedName>
        <fullName evidence="1">F-box domain-containing protein</fullName>
    </recommendedName>
</protein>
<dbReference type="SMART" id="SM00256">
    <property type="entry name" value="FBOX"/>
    <property type="match status" value="1"/>
</dbReference>
<reference evidence="2" key="1">
    <citation type="submission" date="2019-12" db="EMBL/GenBank/DDBJ databases">
        <authorList>
            <person name="Scholes J."/>
        </authorList>
    </citation>
    <scope>NUCLEOTIDE SEQUENCE</scope>
</reference>
<dbReference type="Gene3D" id="1.20.1280.50">
    <property type="match status" value="1"/>
</dbReference>
<gene>
    <name evidence="2" type="ORF">SHERM_11559</name>
</gene>
<proteinExistence type="predicted"/>
<dbReference type="InterPro" id="IPR036047">
    <property type="entry name" value="F-box-like_dom_sf"/>
</dbReference>
<dbReference type="PROSITE" id="PS50181">
    <property type="entry name" value="FBOX"/>
    <property type="match status" value="1"/>
</dbReference>
<keyword evidence="3" id="KW-1185">Reference proteome</keyword>
<dbReference type="EMBL" id="CACSLK010003813">
    <property type="protein sequence ID" value="CAA0809554.1"/>
    <property type="molecule type" value="Genomic_DNA"/>
</dbReference>
<dbReference type="SUPFAM" id="SSF81383">
    <property type="entry name" value="F-box domain"/>
    <property type="match status" value="1"/>
</dbReference>
<name>A0A9N7R122_STRHE</name>
<dbReference type="CDD" id="cd09917">
    <property type="entry name" value="F-box_SF"/>
    <property type="match status" value="1"/>
</dbReference>
<feature type="domain" description="F-box" evidence="1">
    <location>
        <begin position="34"/>
        <end position="80"/>
    </location>
</feature>
<dbReference type="InterPro" id="IPR013187">
    <property type="entry name" value="F-box-assoc_dom_typ3"/>
</dbReference>
<comment type="caution">
    <text evidence="2">The sequence shown here is derived from an EMBL/GenBank/DDBJ whole genome shotgun (WGS) entry which is preliminary data.</text>
</comment>
<dbReference type="Pfam" id="PF08268">
    <property type="entry name" value="FBA_3"/>
    <property type="match status" value="1"/>
</dbReference>
<dbReference type="Proteomes" id="UP001153555">
    <property type="component" value="Unassembled WGS sequence"/>
</dbReference>
<dbReference type="OrthoDB" id="1271311at2759"/>
<evidence type="ECO:0000313" key="2">
    <source>
        <dbReference type="EMBL" id="CAA0809554.1"/>
    </source>
</evidence>
<dbReference type="InterPro" id="IPR001810">
    <property type="entry name" value="F-box_dom"/>
</dbReference>
<evidence type="ECO:0000313" key="3">
    <source>
        <dbReference type="Proteomes" id="UP001153555"/>
    </source>
</evidence>
<dbReference type="PANTHER" id="PTHR31672:SF13">
    <property type="entry name" value="F-BOX PROTEIN CPR30-LIKE"/>
    <property type="match status" value="1"/>
</dbReference>
<sequence length="455" mass="52035">MWDSVYPSGSATRMNKPPAEVEAQGIAEGVCAQNNLLISLPDDLLFKILLNLCAQDIYRASLVCRRLYYLTIRSEDFVNLHLQQQTDEYGLFFQYAPTRVYFSPYHAIFVSMKQGRVTVSHYNFADKSRFIRLTSCNGLIPQYNWWEPLSGVHLANLVTGKVLQLPPLPKNAKSMCCCLGYTKASQAYKVVLEYNDTDRGKTRAILTLGVDSLWRHLSTHHCQYLPDSSLSSPLVTEGFIHLIFGKTVMTLNVETEVMTKTRAPVFPEYPRRVINWWYLSTGKSLTLVVEVKYCVFRVWEMVFGDNYNYWREWERKIALGNRNKIKDLFIEPVGWLQQMEVLVFYGCSMKGPSVAFYVVIATGEIGWITSLWKGLAGERYSILGPGKKKEGKVFQRAAKPSWLVKTAGCFVMRLVCDDSFGKKVRTEERCGNCKLMGLLEINELKRGQAPFLRCS</sequence>
<evidence type="ECO:0000259" key="1">
    <source>
        <dbReference type="PROSITE" id="PS50181"/>
    </source>
</evidence>
<organism evidence="2 3">
    <name type="scientific">Striga hermonthica</name>
    <name type="common">Purple witchweed</name>
    <name type="synonym">Buchnera hermonthica</name>
    <dbReference type="NCBI Taxonomy" id="68872"/>
    <lineage>
        <taxon>Eukaryota</taxon>
        <taxon>Viridiplantae</taxon>
        <taxon>Streptophyta</taxon>
        <taxon>Embryophyta</taxon>
        <taxon>Tracheophyta</taxon>
        <taxon>Spermatophyta</taxon>
        <taxon>Magnoliopsida</taxon>
        <taxon>eudicotyledons</taxon>
        <taxon>Gunneridae</taxon>
        <taxon>Pentapetalae</taxon>
        <taxon>asterids</taxon>
        <taxon>lamiids</taxon>
        <taxon>Lamiales</taxon>
        <taxon>Orobanchaceae</taxon>
        <taxon>Buchnereae</taxon>
        <taxon>Striga</taxon>
    </lineage>
</organism>
<dbReference type="InterPro" id="IPR050796">
    <property type="entry name" value="SCF_F-box_component"/>
</dbReference>